<dbReference type="Gene3D" id="3.40.190.10">
    <property type="entry name" value="Periplasmic binding protein-like II"/>
    <property type="match status" value="1"/>
</dbReference>
<dbReference type="GO" id="GO:0015675">
    <property type="term" value="P:nickel cation transport"/>
    <property type="evidence" value="ECO:0007669"/>
    <property type="project" value="InterPro"/>
</dbReference>
<protein>
    <submittedName>
        <fullName evidence="3">Nickel ABC transporter, periplasmic nickel-binding protein</fullName>
    </submittedName>
</protein>
<dbReference type="EMBL" id="CP002431">
    <property type="protein sequence ID" value="ADU61998.1"/>
    <property type="molecule type" value="Genomic_DNA"/>
</dbReference>
<dbReference type="KEGG" id="das:Daes_0982"/>
<sequence precursor="true">MKKACFKFLAASLLLASIMVLPGSAHGAQSDTLNYSWSANVGPLNPHAYSPNQMFAQAMVYEPLVRYAKGGTVVPWLAESWDISADGKVYTFHLRKGVRFSDGTPFDAAAVKMNFDAVLKSAHRHDWLEFIAQIAQTKVVDSHTFELSLKNAYYPTLQELCLIRPMRFLAPSGFPDGGDTATSIKAPIGTGPWKLVETRKGEHDLFESNDLYWGTKPTFKRLMVKVIPDSDGRAIAFETGEIDLIFGSGGHGSGQIGIDTFNRFAAMGNLETAISHPQATRVLAINSNLFPTNDLAVRQAILHGVAKAAIVKHLFLGVEPQADTLFSPDMPYCDLGLSPFEHDGQKAAALLEAAGWKREKGAEYLTRDGRELALDICFVGNDTLQKSVAEVIQGDLRRLGIKVRLVGEEMDSFLTRQKSGEFGMIFGDTWGAPYDPHSFCSSMRQPAHADYQAQLGLPMKKEIDRKIGDVLISVDEQTRQDLYRDILTTLHEQAVYLPLSYMTNITVHRPQLRGVEFGPTKYEFPFENMHWER</sequence>
<evidence type="ECO:0000313" key="3">
    <source>
        <dbReference type="EMBL" id="ADU61998.1"/>
    </source>
</evidence>
<dbReference type="InterPro" id="IPR039424">
    <property type="entry name" value="SBP_5"/>
</dbReference>
<feature type="chain" id="PRO_5003214084" evidence="1">
    <location>
        <begin position="28"/>
        <end position="533"/>
    </location>
</feature>
<dbReference type="NCBIfam" id="TIGR02294">
    <property type="entry name" value="nickel_nikA"/>
    <property type="match status" value="1"/>
</dbReference>
<keyword evidence="4" id="KW-1185">Reference proteome</keyword>
<dbReference type="GO" id="GO:0016151">
    <property type="term" value="F:nickel cation binding"/>
    <property type="evidence" value="ECO:0007669"/>
    <property type="project" value="InterPro"/>
</dbReference>
<dbReference type="CDD" id="cd08489">
    <property type="entry name" value="PBP2_NikA"/>
    <property type="match status" value="1"/>
</dbReference>
<dbReference type="PANTHER" id="PTHR30290">
    <property type="entry name" value="PERIPLASMIC BINDING COMPONENT OF ABC TRANSPORTER"/>
    <property type="match status" value="1"/>
</dbReference>
<dbReference type="SUPFAM" id="SSF53850">
    <property type="entry name" value="Periplasmic binding protein-like II"/>
    <property type="match status" value="1"/>
</dbReference>
<dbReference type="PANTHER" id="PTHR30290:SF37">
    <property type="entry name" value="NICKEL-BINDING PERIPLASMIC PROTEIN"/>
    <property type="match status" value="1"/>
</dbReference>
<reference evidence="3 4" key="2">
    <citation type="journal article" date="2014" name="Genome Announc.">
        <title>Complete Genome Sequence of the Subsurface, Mesophilic Sulfate-Reducing Bacterium Desulfovibrio aespoeensis Aspo-2.</title>
        <authorList>
            <person name="Pedersen K."/>
            <person name="Bengtsson A."/>
            <person name="Edlund J."/>
            <person name="Rabe L."/>
            <person name="Hazen T."/>
            <person name="Chakraborty R."/>
            <person name="Goodwin L."/>
            <person name="Shapiro N."/>
        </authorList>
    </citation>
    <scope>NUCLEOTIDE SEQUENCE [LARGE SCALE GENOMIC DNA]</scope>
    <source>
        <strain evidence="4">ATCC 700646 / DSM 10631 / Aspo-2</strain>
    </source>
</reference>
<dbReference type="GO" id="GO:0020037">
    <property type="term" value="F:heme binding"/>
    <property type="evidence" value="ECO:0007669"/>
    <property type="project" value="InterPro"/>
</dbReference>
<dbReference type="GO" id="GO:0015833">
    <property type="term" value="P:peptide transport"/>
    <property type="evidence" value="ECO:0007669"/>
    <property type="project" value="TreeGrafter"/>
</dbReference>
<organism evidence="3 4">
    <name type="scientific">Pseudodesulfovibrio aespoeensis (strain ATCC 700646 / DSM 10631 / Aspo-2)</name>
    <name type="common">Desulfovibrio aespoeensis</name>
    <dbReference type="NCBI Taxonomy" id="643562"/>
    <lineage>
        <taxon>Bacteria</taxon>
        <taxon>Pseudomonadati</taxon>
        <taxon>Thermodesulfobacteriota</taxon>
        <taxon>Desulfovibrionia</taxon>
        <taxon>Desulfovibrionales</taxon>
        <taxon>Desulfovibrionaceae</taxon>
    </lineage>
</organism>
<evidence type="ECO:0000313" key="4">
    <source>
        <dbReference type="Proteomes" id="UP000002191"/>
    </source>
</evidence>
<keyword evidence="1" id="KW-0732">Signal</keyword>
<feature type="domain" description="Solute-binding protein family 5" evidence="2">
    <location>
        <begin position="72"/>
        <end position="448"/>
    </location>
</feature>
<reference evidence="4" key="1">
    <citation type="submission" date="2010-12" db="EMBL/GenBank/DDBJ databases">
        <title>Complete sequence of Desulfovibrio aespoeensis Aspo-2.</title>
        <authorList>
            <consortium name="US DOE Joint Genome Institute"/>
            <person name="Lucas S."/>
            <person name="Copeland A."/>
            <person name="Lapidus A."/>
            <person name="Cheng J.-F."/>
            <person name="Goodwin L."/>
            <person name="Pitluck S."/>
            <person name="Chertkov O."/>
            <person name="Misra M."/>
            <person name="Detter J.C."/>
            <person name="Han C."/>
            <person name="Tapia R."/>
            <person name="Land M."/>
            <person name="Hauser L."/>
            <person name="Kyrpides N."/>
            <person name="Ivanova N."/>
            <person name="Ovchinnikova G."/>
            <person name="Pedersen K."/>
            <person name="Jagevall S."/>
            <person name="Hazen T."/>
            <person name="Woyke T."/>
        </authorList>
    </citation>
    <scope>NUCLEOTIDE SEQUENCE [LARGE SCALE GENOMIC DNA]</scope>
    <source>
        <strain evidence="4">ATCC 700646 / DSM 10631 / Aspo-2</strain>
    </source>
</reference>
<evidence type="ECO:0000259" key="2">
    <source>
        <dbReference type="Pfam" id="PF00496"/>
    </source>
</evidence>
<dbReference type="GO" id="GO:0043190">
    <property type="term" value="C:ATP-binding cassette (ABC) transporter complex"/>
    <property type="evidence" value="ECO:0007669"/>
    <property type="project" value="InterPro"/>
</dbReference>
<dbReference type="GO" id="GO:1904680">
    <property type="term" value="F:peptide transmembrane transporter activity"/>
    <property type="evidence" value="ECO:0007669"/>
    <property type="project" value="TreeGrafter"/>
</dbReference>
<dbReference type="GO" id="GO:0030288">
    <property type="term" value="C:outer membrane-bounded periplasmic space"/>
    <property type="evidence" value="ECO:0007669"/>
    <property type="project" value="TreeGrafter"/>
</dbReference>
<dbReference type="Gene3D" id="3.10.105.10">
    <property type="entry name" value="Dipeptide-binding Protein, Domain 3"/>
    <property type="match status" value="1"/>
</dbReference>
<dbReference type="OrthoDB" id="5469165at2"/>
<dbReference type="HOGENOM" id="CLU_017028_7_5_7"/>
<accession>E6VSL3</accession>
<proteinExistence type="predicted"/>
<dbReference type="PIRSF" id="PIRSF002741">
    <property type="entry name" value="MppA"/>
    <property type="match status" value="1"/>
</dbReference>
<name>E6VSL3_PSEA9</name>
<dbReference type="AlphaFoldDB" id="E6VSL3"/>
<dbReference type="Pfam" id="PF00496">
    <property type="entry name" value="SBP_bac_5"/>
    <property type="match status" value="1"/>
</dbReference>
<dbReference type="STRING" id="643562.Daes_0982"/>
<dbReference type="InterPro" id="IPR030678">
    <property type="entry name" value="Peptide/Ni-bd"/>
</dbReference>
<dbReference type="eggNOG" id="COG0747">
    <property type="taxonomic scope" value="Bacteria"/>
</dbReference>
<dbReference type="Proteomes" id="UP000002191">
    <property type="component" value="Chromosome"/>
</dbReference>
<evidence type="ECO:0000256" key="1">
    <source>
        <dbReference type="SAM" id="SignalP"/>
    </source>
</evidence>
<feature type="signal peptide" evidence="1">
    <location>
        <begin position="1"/>
        <end position="27"/>
    </location>
</feature>
<dbReference type="InterPro" id="IPR000914">
    <property type="entry name" value="SBP_5_dom"/>
</dbReference>
<dbReference type="InterPro" id="IPR011980">
    <property type="entry name" value="CntA-like"/>
</dbReference>
<gene>
    <name evidence="3" type="ordered locus">Daes_0982</name>
</gene>